<gene>
    <name evidence="1" type="ordered locus">Gbro_0042</name>
</gene>
<dbReference type="KEGG" id="gbr:Gbro_0042"/>
<dbReference type="AlphaFoldDB" id="D0LA71"/>
<dbReference type="OrthoDB" id="4587515at2"/>
<proteinExistence type="predicted"/>
<dbReference type="HOGENOM" id="CLU_033890_0_0_11"/>
<accession>D0LA71</accession>
<protein>
    <submittedName>
        <fullName evidence="1">Uncharacterized protein</fullName>
    </submittedName>
</protein>
<dbReference type="Proteomes" id="UP000001219">
    <property type="component" value="Chromosome"/>
</dbReference>
<reference evidence="2" key="1">
    <citation type="submission" date="2009-10" db="EMBL/GenBank/DDBJ databases">
        <title>The complete chromosome of Gordonia bronchialis DSM 43247.</title>
        <authorList>
            <consortium name="US DOE Joint Genome Institute (JGI-PGF)"/>
            <person name="Lucas S."/>
            <person name="Copeland A."/>
            <person name="Lapidus A."/>
            <person name="Glavina del Rio T."/>
            <person name="Dalin E."/>
            <person name="Tice H."/>
            <person name="Bruce D."/>
            <person name="Goodwin L."/>
            <person name="Pitluck S."/>
            <person name="Kyrpides N."/>
            <person name="Mavromatis K."/>
            <person name="Ivanova N."/>
            <person name="Ovchinnikova G."/>
            <person name="Saunders E."/>
            <person name="Brettin T."/>
            <person name="Detter J.C."/>
            <person name="Han C."/>
            <person name="Larimer F."/>
            <person name="Land M."/>
            <person name="Hauser L."/>
            <person name="Markowitz V."/>
            <person name="Cheng J.-F."/>
            <person name="Hugenholtz P."/>
            <person name="Woyke T."/>
            <person name="Wu D."/>
            <person name="Jando M."/>
            <person name="Schneider S."/>
            <person name="Goeker M."/>
            <person name="Klenk H.-P."/>
            <person name="Eisen J.A."/>
        </authorList>
    </citation>
    <scope>NUCLEOTIDE SEQUENCE [LARGE SCALE GENOMIC DNA]</scope>
    <source>
        <strain evidence="2">ATCC 25592 / DSM 43247 / BCRC 13721 / JCM 3198 / KCTC 3076 / NBRC 16047 / NCTC 10667</strain>
    </source>
</reference>
<organism evidence="1 2">
    <name type="scientific">Gordonia bronchialis (strain ATCC 25592 / DSM 43247 / BCRC 13721 / JCM 3198 / KCTC 3076 / NBRC 16047 / NCTC 10667)</name>
    <name type="common">Rhodococcus bronchialis</name>
    <dbReference type="NCBI Taxonomy" id="526226"/>
    <lineage>
        <taxon>Bacteria</taxon>
        <taxon>Bacillati</taxon>
        <taxon>Actinomycetota</taxon>
        <taxon>Actinomycetes</taxon>
        <taxon>Mycobacteriales</taxon>
        <taxon>Gordoniaceae</taxon>
        <taxon>Gordonia</taxon>
    </lineage>
</organism>
<keyword evidence="2" id="KW-1185">Reference proteome</keyword>
<dbReference type="STRING" id="526226.Gbro_0042"/>
<evidence type="ECO:0000313" key="2">
    <source>
        <dbReference type="Proteomes" id="UP000001219"/>
    </source>
</evidence>
<sequence>MSIHPSINHSEVHTSDRIFTQAVVVVNRSGAAAMIEAWRAESVAAPRGPFRGALSYTVESVLVALACVLLRRAEPTVRTIFRTLLDFTPDQLAQLDIADADLTAIRSDADRALKSFRNRLDRTLACLDSARDQPAVRIPVAQHKAIIRARTPEQQEAYAIAAQRLSTVVNRILAGSIPTEYQQSGRGDVVVDETIIDTSDGTYDLGVTDDRNRSAIYFGGYYRRDYRNRVDAEGNPLTKKRAWGIGVTAVSSVGPPDALHNRPILFTGIAIHPPTSGSLEGLDEAIEHHQRNGFDSRSASRTARWPLITFDMGYLKDGLDRWQFDRKYAGVFRYPDHWRRDFESVPAQPGGAKPGPVQLSGAWYCPTAAGISLGKNYVKPLRDVLNKDEWEARERRLRQLLPRLMGVDRRLLERNTRPGRPAEGTQPAKSVKLVLTCPASIGNVRCARWHNAETEDRLDLPYIEPEPDMPYFPCCTQRSVTITLTDDQRKRQQLSQWAPGSNDHAIYHEAARALTEQRFNLIKSRTVAGLVHLKYGPRREPLVKLIIAMAFAVVNVREIERFESSNRDLPESIAAKWRRLEADLGQPPIRMPNRT</sequence>
<reference evidence="1 2" key="2">
    <citation type="journal article" date="2010" name="Stand. Genomic Sci.">
        <title>Complete genome sequence of Gordonia bronchialis type strain (3410).</title>
        <authorList>
            <person name="Ivanova N."/>
            <person name="Sikorski J."/>
            <person name="Jando M."/>
            <person name="Lapidus A."/>
            <person name="Nolan M."/>
            <person name="Lucas S."/>
            <person name="Del Rio T.G."/>
            <person name="Tice H."/>
            <person name="Copeland A."/>
            <person name="Cheng J.F."/>
            <person name="Chen F."/>
            <person name="Bruce D."/>
            <person name="Goodwin L."/>
            <person name="Pitluck S."/>
            <person name="Mavromatis K."/>
            <person name="Ovchinnikova G."/>
            <person name="Pati A."/>
            <person name="Chen A."/>
            <person name="Palaniappan K."/>
            <person name="Land M."/>
            <person name="Hauser L."/>
            <person name="Chang Y.J."/>
            <person name="Jeffries C.D."/>
            <person name="Chain P."/>
            <person name="Saunders E."/>
            <person name="Han C."/>
            <person name="Detter J.C."/>
            <person name="Brettin T."/>
            <person name="Rohde M."/>
            <person name="Goker M."/>
            <person name="Bristow J."/>
            <person name="Eisen J.A."/>
            <person name="Markowitz V."/>
            <person name="Hugenholtz P."/>
            <person name="Klenk H.P."/>
            <person name="Kyrpides N.C."/>
        </authorList>
    </citation>
    <scope>NUCLEOTIDE SEQUENCE [LARGE SCALE GENOMIC DNA]</scope>
    <source>
        <strain evidence="2">ATCC 25592 / DSM 43247 / BCRC 13721 / JCM 3198 / KCTC 3076 / NBRC 16047 / NCTC 10667</strain>
    </source>
</reference>
<dbReference type="EMBL" id="CP001802">
    <property type="protein sequence ID" value="ACY19400.1"/>
    <property type="molecule type" value="Genomic_DNA"/>
</dbReference>
<evidence type="ECO:0000313" key="1">
    <source>
        <dbReference type="EMBL" id="ACY19400.1"/>
    </source>
</evidence>
<name>D0LA71_GORB4</name>
<dbReference type="eggNOG" id="ENOG5033QWQ">
    <property type="taxonomic scope" value="Bacteria"/>
</dbReference>
<dbReference type="RefSeq" id="WP_012831992.1">
    <property type="nucleotide sequence ID" value="NC_013441.1"/>
</dbReference>